<dbReference type="Gene3D" id="3.40.50.300">
    <property type="entry name" value="P-loop containing nucleotide triphosphate hydrolases"/>
    <property type="match status" value="1"/>
</dbReference>
<comment type="caution">
    <text evidence="2">The sequence shown here is derived from an EMBL/GenBank/DDBJ whole genome shotgun (WGS) entry which is preliminary data.</text>
</comment>
<gene>
    <name evidence="2" type="ORF">SDC9_51094</name>
</gene>
<dbReference type="PANTHER" id="PTHR13696:SF99">
    <property type="entry name" value="COBYRINIC ACID AC-DIAMIDE SYNTHASE"/>
    <property type="match status" value="1"/>
</dbReference>
<evidence type="ECO:0000313" key="2">
    <source>
        <dbReference type="EMBL" id="MPM04813.1"/>
    </source>
</evidence>
<organism evidence="2">
    <name type="scientific">bioreactor metagenome</name>
    <dbReference type="NCBI Taxonomy" id="1076179"/>
    <lineage>
        <taxon>unclassified sequences</taxon>
        <taxon>metagenomes</taxon>
        <taxon>ecological metagenomes</taxon>
    </lineage>
</organism>
<sequence length="286" mass="32819">MAYKIFFGNYKGGVGKTTSTYNIAVEMAKQNRKKVLLIDLDPQSSLSEVCMTKFGGQLDDLENETLNYVYDIYMQAKKLGNIKVKVDSRPIIKSVNKIDFIPNSLFYKNGGLDKISMDIGNSLEYLLILRDFIEENNLVEKYDFIFFDCPPSNNVITQSAFLYSDYYIIPTIMDPLSIKGVTHYVSVIEKIYDNYCVNNDNSDVLALIFGQKPELLGVFETMRKGPTKTGEYRKMLQVAGYHLFKSEIKDRKDVSTTMGMGEETNDYEYVHLAKEILDRIEELEED</sequence>
<evidence type="ECO:0000259" key="1">
    <source>
        <dbReference type="Pfam" id="PF13614"/>
    </source>
</evidence>
<dbReference type="InterPro" id="IPR025669">
    <property type="entry name" value="AAA_dom"/>
</dbReference>
<dbReference type="InterPro" id="IPR027417">
    <property type="entry name" value="P-loop_NTPase"/>
</dbReference>
<dbReference type="AlphaFoldDB" id="A0A644WRB4"/>
<reference evidence="2" key="1">
    <citation type="submission" date="2019-08" db="EMBL/GenBank/DDBJ databases">
        <authorList>
            <person name="Kucharzyk K."/>
            <person name="Murdoch R.W."/>
            <person name="Higgins S."/>
            <person name="Loffler F."/>
        </authorList>
    </citation>
    <scope>NUCLEOTIDE SEQUENCE</scope>
</reference>
<protein>
    <recommendedName>
        <fullName evidence="1">AAA domain-containing protein</fullName>
    </recommendedName>
</protein>
<dbReference type="InterPro" id="IPR050678">
    <property type="entry name" value="DNA_Partitioning_ATPase"/>
</dbReference>
<feature type="domain" description="AAA" evidence="1">
    <location>
        <begin position="4"/>
        <end position="194"/>
    </location>
</feature>
<proteinExistence type="predicted"/>
<accession>A0A644WRB4</accession>
<dbReference type="Pfam" id="PF13614">
    <property type="entry name" value="AAA_31"/>
    <property type="match status" value="1"/>
</dbReference>
<name>A0A644WRB4_9ZZZZ</name>
<dbReference type="SUPFAM" id="SSF52540">
    <property type="entry name" value="P-loop containing nucleoside triphosphate hydrolases"/>
    <property type="match status" value="1"/>
</dbReference>
<dbReference type="EMBL" id="VSSQ01001073">
    <property type="protein sequence ID" value="MPM04813.1"/>
    <property type="molecule type" value="Genomic_DNA"/>
</dbReference>
<dbReference type="CDD" id="cd02042">
    <property type="entry name" value="ParAB_family"/>
    <property type="match status" value="1"/>
</dbReference>
<dbReference type="PANTHER" id="PTHR13696">
    <property type="entry name" value="P-LOOP CONTAINING NUCLEOSIDE TRIPHOSPHATE HYDROLASE"/>
    <property type="match status" value="1"/>
</dbReference>